<dbReference type="PANTHER" id="PTHR39323:SF1">
    <property type="entry name" value="BLR1149 PROTEIN"/>
    <property type="match status" value="1"/>
</dbReference>
<dbReference type="SUPFAM" id="SSF56300">
    <property type="entry name" value="Metallo-dependent phosphatases"/>
    <property type="match status" value="1"/>
</dbReference>
<name>A0A540VQJ8_9GAMM</name>
<organism evidence="3 4">
    <name type="scientific">Spiribacter salinus</name>
    <dbReference type="NCBI Taxonomy" id="1335746"/>
    <lineage>
        <taxon>Bacteria</taxon>
        <taxon>Pseudomonadati</taxon>
        <taxon>Pseudomonadota</taxon>
        <taxon>Gammaproteobacteria</taxon>
        <taxon>Chromatiales</taxon>
        <taxon>Ectothiorhodospiraceae</taxon>
        <taxon>Spiribacter</taxon>
    </lineage>
</organism>
<gene>
    <name evidence="3" type="primary">pdeM</name>
    <name evidence="3" type="ORF">FKY71_13950</name>
</gene>
<dbReference type="InterPro" id="IPR026336">
    <property type="entry name" value="PdeM-like"/>
</dbReference>
<dbReference type="EC" id="3.1.-.-" evidence="3"/>
<dbReference type="InterPro" id="IPR004843">
    <property type="entry name" value="Calcineurin-like_PHP"/>
</dbReference>
<dbReference type="GO" id="GO:0016787">
    <property type="term" value="F:hydrolase activity"/>
    <property type="evidence" value="ECO:0007669"/>
    <property type="project" value="UniProtKB-KW"/>
</dbReference>
<dbReference type="GO" id="GO:0004519">
    <property type="term" value="F:endonuclease activity"/>
    <property type="evidence" value="ECO:0007669"/>
    <property type="project" value="UniProtKB-KW"/>
</dbReference>
<sequence length="242" mass="26529">MMTHTLSYADESLVLHAEGGIHWPRRDTLIIADTHFGKDAHFRSAGLAVPCGTLSEDLARLDRLLARTGAQRLVILGDVIHARPAPAADWVDRIAEWRARYPRLAWLAIAGNHDAGWTPPPAWRLDWHTAPINDPPFRYQHEPATGTGNHVLAGHWHPVMRLRGTGERVRLPVFAVGVDCFVLPAFGSFTGGAEITDDAFQGHALVDDQVIPLPITRTANVADSTPFAPDPTDRADADPDPH</sequence>
<feature type="compositionally biased region" description="Basic and acidic residues" evidence="1">
    <location>
        <begin position="231"/>
        <end position="242"/>
    </location>
</feature>
<dbReference type="GO" id="GO:0016874">
    <property type="term" value="F:ligase activity"/>
    <property type="evidence" value="ECO:0007669"/>
    <property type="project" value="UniProtKB-KW"/>
</dbReference>
<feature type="region of interest" description="Disordered" evidence="1">
    <location>
        <begin position="221"/>
        <end position="242"/>
    </location>
</feature>
<dbReference type="AlphaFoldDB" id="A0A540VQJ8"/>
<evidence type="ECO:0000313" key="4">
    <source>
        <dbReference type="Proteomes" id="UP000315400"/>
    </source>
</evidence>
<dbReference type="Proteomes" id="UP000315400">
    <property type="component" value="Unassembled WGS sequence"/>
</dbReference>
<evidence type="ECO:0000259" key="2">
    <source>
        <dbReference type="Pfam" id="PF00149"/>
    </source>
</evidence>
<dbReference type="Pfam" id="PF00149">
    <property type="entry name" value="Metallophos"/>
    <property type="match status" value="1"/>
</dbReference>
<proteinExistence type="predicted"/>
<reference evidence="3 4" key="1">
    <citation type="submission" date="2019-06" db="EMBL/GenBank/DDBJ databases">
        <title>Metagenome assembled Genome of Spiribacter salinus SL48-SHIP from the microbial mat of Salt Lake 48 (Novosibirsk region, Russia).</title>
        <authorList>
            <person name="Shipova A."/>
            <person name="Rozanov A.S."/>
            <person name="Bryanskaya A.V."/>
            <person name="Peltek S.E."/>
        </authorList>
    </citation>
    <scope>NUCLEOTIDE SEQUENCE [LARGE SCALE GENOMIC DNA]</scope>
    <source>
        <strain evidence="3">SL48-SHIP-2</strain>
    </source>
</reference>
<dbReference type="Gene3D" id="3.60.21.10">
    <property type="match status" value="1"/>
</dbReference>
<dbReference type="PANTHER" id="PTHR39323">
    <property type="entry name" value="BLR1149 PROTEIN"/>
    <property type="match status" value="1"/>
</dbReference>
<protein>
    <submittedName>
        <fullName evidence="3">Ligase-associated DNA damage response endonuclease PdeM</fullName>
        <ecNumber evidence="3">3.1.-.-</ecNumber>
    </submittedName>
</protein>
<keyword evidence="3" id="KW-0436">Ligase</keyword>
<keyword evidence="3" id="KW-0378">Hydrolase</keyword>
<keyword evidence="3" id="KW-0540">Nuclease</keyword>
<accession>A0A540VQJ8</accession>
<dbReference type="InterPro" id="IPR029052">
    <property type="entry name" value="Metallo-depent_PP-like"/>
</dbReference>
<dbReference type="NCBIfam" id="TIGR04123">
    <property type="entry name" value="P_estr_lig_assc"/>
    <property type="match status" value="1"/>
</dbReference>
<feature type="domain" description="Calcineurin-like phosphoesterase" evidence="2">
    <location>
        <begin position="29"/>
        <end position="125"/>
    </location>
</feature>
<evidence type="ECO:0000313" key="3">
    <source>
        <dbReference type="EMBL" id="TQE98423.1"/>
    </source>
</evidence>
<evidence type="ECO:0000256" key="1">
    <source>
        <dbReference type="SAM" id="MobiDB-lite"/>
    </source>
</evidence>
<keyword evidence="3" id="KW-0255">Endonuclease</keyword>
<dbReference type="EMBL" id="VIFK01000206">
    <property type="protein sequence ID" value="TQE98423.1"/>
    <property type="molecule type" value="Genomic_DNA"/>
</dbReference>
<comment type="caution">
    <text evidence="3">The sequence shown here is derived from an EMBL/GenBank/DDBJ whole genome shotgun (WGS) entry which is preliminary data.</text>
</comment>